<accession>A0ABV8B5I4</accession>
<dbReference type="InterPro" id="IPR004919">
    <property type="entry name" value="GmrSD_N"/>
</dbReference>
<organism evidence="2 3">
    <name type="scientific">Bacillus songklensis</name>
    <dbReference type="NCBI Taxonomy" id="1069116"/>
    <lineage>
        <taxon>Bacteria</taxon>
        <taxon>Bacillati</taxon>
        <taxon>Bacillota</taxon>
        <taxon>Bacilli</taxon>
        <taxon>Bacillales</taxon>
        <taxon>Bacillaceae</taxon>
        <taxon>Bacillus</taxon>
    </lineage>
</organism>
<sequence>MATIDTRIEAKEILFKDLFGSKFTFKIPGYQRQYSWEKDQQEQLFDDIKEALEFEEESYFLGSVILQVISQKSDDSGVYDVVDGQQRLTTLTILLAVMRDLIAHPKAKSTLQSKIYQEADPYEDKPETVRLRVRDRDYSFFKNIF</sequence>
<keyword evidence="3" id="KW-1185">Reference proteome</keyword>
<evidence type="ECO:0000313" key="3">
    <source>
        <dbReference type="Proteomes" id="UP001595752"/>
    </source>
</evidence>
<name>A0ABV8B5I4_9BACI</name>
<comment type="caution">
    <text evidence="2">The sequence shown here is derived from an EMBL/GenBank/DDBJ whole genome shotgun (WGS) entry which is preliminary data.</text>
</comment>
<feature type="domain" description="GmrSD restriction endonucleases N-terminal" evidence="1">
    <location>
        <begin position="16"/>
        <end position="144"/>
    </location>
</feature>
<dbReference type="EMBL" id="JBHRZT010000072">
    <property type="protein sequence ID" value="MFC3885568.1"/>
    <property type="molecule type" value="Genomic_DNA"/>
</dbReference>
<dbReference type="RefSeq" id="WP_377917979.1">
    <property type="nucleotide sequence ID" value="NZ_JBHRZT010000072.1"/>
</dbReference>
<dbReference type="PANTHER" id="PTHR35149:SF2">
    <property type="entry name" value="DUF262 DOMAIN-CONTAINING PROTEIN"/>
    <property type="match status" value="1"/>
</dbReference>
<reference evidence="3" key="1">
    <citation type="journal article" date="2019" name="Int. J. Syst. Evol. Microbiol.">
        <title>The Global Catalogue of Microorganisms (GCM) 10K type strain sequencing project: providing services to taxonomists for standard genome sequencing and annotation.</title>
        <authorList>
            <consortium name="The Broad Institute Genomics Platform"/>
            <consortium name="The Broad Institute Genome Sequencing Center for Infectious Disease"/>
            <person name="Wu L."/>
            <person name="Ma J."/>
        </authorList>
    </citation>
    <scope>NUCLEOTIDE SEQUENCE [LARGE SCALE GENOMIC DNA]</scope>
    <source>
        <strain evidence="3">CCUG 61889</strain>
    </source>
</reference>
<dbReference type="PANTHER" id="PTHR35149">
    <property type="entry name" value="SLL5132 PROTEIN"/>
    <property type="match status" value="1"/>
</dbReference>
<proteinExistence type="predicted"/>
<dbReference type="Pfam" id="PF03235">
    <property type="entry name" value="GmrSD_N"/>
    <property type="match status" value="1"/>
</dbReference>
<evidence type="ECO:0000313" key="2">
    <source>
        <dbReference type="EMBL" id="MFC3885568.1"/>
    </source>
</evidence>
<dbReference type="Proteomes" id="UP001595752">
    <property type="component" value="Unassembled WGS sequence"/>
</dbReference>
<protein>
    <submittedName>
        <fullName evidence="2">DUF262 domain-containing protein</fullName>
    </submittedName>
</protein>
<gene>
    <name evidence="2" type="ORF">ACFOU2_19675</name>
</gene>
<evidence type="ECO:0000259" key="1">
    <source>
        <dbReference type="Pfam" id="PF03235"/>
    </source>
</evidence>